<evidence type="ECO:0000256" key="1">
    <source>
        <dbReference type="SAM" id="SignalP"/>
    </source>
</evidence>
<dbReference type="RefSeq" id="WP_160820044.1">
    <property type="nucleotide sequence ID" value="NZ_JBHSXE010000001.1"/>
</dbReference>
<dbReference type="Proteomes" id="UP001596380">
    <property type="component" value="Unassembled WGS sequence"/>
</dbReference>
<keyword evidence="3" id="KW-1185">Reference proteome</keyword>
<evidence type="ECO:0000313" key="2">
    <source>
        <dbReference type="EMBL" id="MFC6878326.1"/>
    </source>
</evidence>
<dbReference type="EMBL" id="JBHSXS010000001">
    <property type="protein sequence ID" value="MFC6878326.1"/>
    <property type="molecule type" value="Genomic_DNA"/>
</dbReference>
<proteinExistence type="predicted"/>
<organism evidence="2 3">
    <name type="scientific">Actinomadura yumaensis</name>
    <dbReference type="NCBI Taxonomy" id="111807"/>
    <lineage>
        <taxon>Bacteria</taxon>
        <taxon>Bacillati</taxon>
        <taxon>Actinomycetota</taxon>
        <taxon>Actinomycetes</taxon>
        <taxon>Streptosporangiales</taxon>
        <taxon>Thermomonosporaceae</taxon>
        <taxon>Actinomadura</taxon>
    </lineage>
</organism>
<dbReference type="PROSITE" id="PS51257">
    <property type="entry name" value="PROKAR_LIPOPROTEIN"/>
    <property type="match status" value="1"/>
</dbReference>
<evidence type="ECO:0008006" key="4">
    <source>
        <dbReference type="Google" id="ProtNLM"/>
    </source>
</evidence>
<feature type="chain" id="PRO_5046242960" description="DUF4352 domain-containing protein" evidence="1">
    <location>
        <begin position="28"/>
        <end position="197"/>
    </location>
</feature>
<keyword evidence="1" id="KW-0732">Signal</keyword>
<evidence type="ECO:0000313" key="3">
    <source>
        <dbReference type="Proteomes" id="UP001596380"/>
    </source>
</evidence>
<reference evidence="3" key="1">
    <citation type="journal article" date="2019" name="Int. J. Syst. Evol. Microbiol.">
        <title>The Global Catalogue of Microorganisms (GCM) 10K type strain sequencing project: providing services to taxonomists for standard genome sequencing and annotation.</title>
        <authorList>
            <consortium name="The Broad Institute Genomics Platform"/>
            <consortium name="The Broad Institute Genome Sequencing Center for Infectious Disease"/>
            <person name="Wu L."/>
            <person name="Ma J."/>
        </authorList>
    </citation>
    <scope>NUCLEOTIDE SEQUENCE [LARGE SCALE GENOMIC DNA]</scope>
    <source>
        <strain evidence="3">JCM 3369</strain>
    </source>
</reference>
<gene>
    <name evidence="2" type="ORF">ACFQKB_00960</name>
</gene>
<sequence>MTRPTHRPTYHRAALAAVALALTGALTGCSVFGGSDSEGHGQAKSVVAEGADVAKGKPSVDGAGKPVVQGTFPSAISSGATVDIAIFGLKARGKLATLTVRYTPHIPPGGDGNPNPYNLNGGNNLGTSLIDPVNLKRYVVVSDSNGKPLQTDDIFAHVANNQAGNFYYTFAAPPENVKAMDVQIGSWPTFRNVPVER</sequence>
<protein>
    <recommendedName>
        <fullName evidence="4">DUF4352 domain-containing protein</fullName>
    </recommendedName>
</protein>
<name>A0ABW2C991_9ACTN</name>
<feature type="signal peptide" evidence="1">
    <location>
        <begin position="1"/>
        <end position="27"/>
    </location>
</feature>
<comment type="caution">
    <text evidence="2">The sequence shown here is derived from an EMBL/GenBank/DDBJ whole genome shotgun (WGS) entry which is preliminary data.</text>
</comment>
<accession>A0ABW2C991</accession>